<organism evidence="3 4">
    <name type="scientific">Halosolutus amylolyticus</name>
    <dbReference type="NCBI Taxonomy" id="2932267"/>
    <lineage>
        <taxon>Archaea</taxon>
        <taxon>Methanobacteriati</taxon>
        <taxon>Methanobacteriota</taxon>
        <taxon>Stenosarchaea group</taxon>
        <taxon>Halobacteria</taxon>
        <taxon>Halobacteriales</taxon>
        <taxon>Natrialbaceae</taxon>
        <taxon>Halosolutus</taxon>
    </lineage>
</organism>
<evidence type="ECO:0000313" key="3">
    <source>
        <dbReference type="EMBL" id="MFC4544114.1"/>
    </source>
</evidence>
<comment type="caution">
    <text evidence="3">The sequence shown here is derived from an EMBL/GenBank/DDBJ whole genome shotgun (WGS) entry which is preliminary data.</text>
</comment>
<evidence type="ECO:0000259" key="2">
    <source>
        <dbReference type="Pfam" id="PF00582"/>
    </source>
</evidence>
<name>A0ABD5PUB7_9EURY</name>
<feature type="domain" description="UspA" evidence="2">
    <location>
        <begin position="4"/>
        <end position="136"/>
    </location>
</feature>
<evidence type="ECO:0000256" key="1">
    <source>
        <dbReference type="ARBA" id="ARBA00008791"/>
    </source>
</evidence>
<dbReference type="InterPro" id="IPR006016">
    <property type="entry name" value="UspA"/>
</dbReference>
<dbReference type="Gene3D" id="3.40.50.620">
    <property type="entry name" value="HUPs"/>
    <property type="match status" value="1"/>
</dbReference>
<protein>
    <submittedName>
        <fullName evidence="3">Universal stress protein</fullName>
    </submittedName>
</protein>
<proteinExistence type="inferred from homology"/>
<evidence type="ECO:0000313" key="4">
    <source>
        <dbReference type="Proteomes" id="UP001595898"/>
    </source>
</evidence>
<gene>
    <name evidence="3" type="ORF">ACFO5R_19495</name>
</gene>
<reference evidence="3 4" key="1">
    <citation type="journal article" date="2019" name="Int. J. Syst. Evol. Microbiol.">
        <title>The Global Catalogue of Microorganisms (GCM) 10K type strain sequencing project: providing services to taxonomists for standard genome sequencing and annotation.</title>
        <authorList>
            <consortium name="The Broad Institute Genomics Platform"/>
            <consortium name="The Broad Institute Genome Sequencing Center for Infectious Disease"/>
            <person name="Wu L."/>
            <person name="Ma J."/>
        </authorList>
    </citation>
    <scope>NUCLEOTIDE SEQUENCE [LARGE SCALE GENOMIC DNA]</scope>
    <source>
        <strain evidence="3 4">WLHS5</strain>
    </source>
</reference>
<dbReference type="AlphaFoldDB" id="A0ABD5PUB7"/>
<dbReference type="CDD" id="cd00293">
    <property type="entry name" value="USP-like"/>
    <property type="match status" value="2"/>
</dbReference>
<sequence>MPPDRLLLPVANPDTADRLLDTAIDVARDRALEILVLSVVTVPVQLSLEQARRELEIDDREALVDDVVGQARANGVDATGRIRFARNAATAICGVAEDDPVSTILLGWRGRPRRQDVILGSTIDAVLTDAPCDVLVERLDEGPAGVSSILAPVAGGPNTDLAAETAGSLAREREAHVELVTIVTDRDDDTVADARDLLASTESALGAVPSVERTVLSGPVVETIVDRTARHDVTVVGAAEGGFLRRVLVGSVPEAVARGADSTVIMARRNEPVSRALWRRARDRIRW</sequence>
<dbReference type="RefSeq" id="WP_250140856.1">
    <property type="nucleotide sequence ID" value="NZ_JALIQP010000003.1"/>
</dbReference>
<dbReference type="SUPFAM" id="SSF52402">
    <property type="entry name" value="Adenine nucleotide alpha hydrolases-like"/>
    <property type="match status" value="2"/>
</dbReference>
<dbReference type="Gene3D" id="3.40.50.12370">
    <property type="match status" value="1"/>
</dbReference>
<dbReference type="Pfam" id="PF00582">
    <property type="entry name" value="Usp"/>
    <property type="match status" value="2"/>
</dbReference>
<feature type="domain" description="UspA" evidence="2">
    <location>
        <begin position="148"/>
        <end position="268"/>
    </location>
</feature>
<keyword evidence="4" id="KW-1185">Reference proteome</keyword>
<accession>A0ABD5PUB7</accession>
<dbReference type="PANTHER" id="PTHR46268:SF6">
    <property type="entry name" value="UNIVERSAL STRESS PROTEIN UP12"/>
    <property type="match status" value="1"/>
</dbReference>
<dbReference type="Proteomes" id="UP001595898">
    <property type="component" value="Unassembled WGS sequence"/>
</dbReference>
<dbReference type="EMBL" id="JBHSFA010000011">
    <property type="protein sequence ID" value="MFC4544114.1"/>
    <property type="molecule type" value="Genomic_DNA"/>
</dbReference>
<comment type="similarity">
    <text evidence="1">Belongs to the universal stress protein A family.</text>
</comment>
<dbReference type="InterPro" id="IPR014729">
    <property type="entry name" value="Rossmann-like_a/b/a_fold"/>
</dbReference>
<dbReference type="PANTHER" id="PTHR46268">
    <property type="entry name" value="STRESS RESPONSE PROTEIN NHAX"/>
    <property type="match status" value="1"/>
</dbReference>